<organism evidence="3 4">
    <name type="scientific">Lunasporangiospora selenospora</name>
    <dbReference type="NCBI Taxonomy" id="979761"/>
    <lineage>
        <taxon>Eukaryota</taxon>
        <taxon>Fungi</taxon>
        <taxon>Fungi incertae sedis</taxon>
        <taxon>Mucoromycota</taxon>
        <taxon>Mortierellomycotina</taxon>
        <taxon>Mortierellomycetes</taxon>
        <taxon>Mortierellales</taxon>
        <taxon>Mortierellaceae</taxon>
        <taxon>Lunasporangiospora</taxon>
    </lineage>
</organism>
<dbReference type="InterPro" id="IPR013087">
    <property type="entry name" value="Znf_C2H2_type"/>
</dbReference>
<protein>
    <recommendedName>
        <fullName evidence="2">C2H2-type domain-containing protein</fullName>
    </recommendedName>
</protein>
<evidence type="ECO:0000313" key="4">
    <source>
        <dbReference type="Proteomes" id="UP000780801"/>
    </source>
</evidence>
<evidence type="ECO:0000259" key="2">
    <source>
        <dbReference type="PROSITE" id="PS00028"/>
    </source>
</evidence>
<sequence>MRCNLCSIEFATEQHHTIHDLENHSLKCVVTQYDGQKVTLMRTDGEFCCPQCQKPFCSKSGVRSHLARQGCKDEEPSSDPPRQAVTIPEASPATLMLPTPSTEPPRGHDEAVLFACQRQDASELDKIATLGIVHFLGLSPLTVKDSLGVEQNALAHPDGIKRLYIGALQSPVTVPNTNKRKLMADSVCQKCSPITIPSLESVFAFSPFCSVLRTRTFVELTESICCLLNEDWNFQPQHRYGCAQMLAGCLLVNTTNGHAVLANTVEVYGRTSMVDAHCEPFGLKKGVAIRTSHPRPSAAFYKDVWPSTMFSATEGERLVIGTQSFDALVTSSIRLDVRDQGSVGAVTGNFRLTSEAESTATRIYLDKESLDM</sequence>
<dbReference type="EMBL" id="JAABOA010002367">
    <property type="protein sequence ID" value="KAF9579966.1"/>
    <property type="molecule type" value="Genomic_DNA"/>
</dbReference>
<dbReference type="OrthoDB" id="2250876at2759"/>
<accession>A0A9P6FSI3</accession>
<gene>
    <name evidence="3" type="ORF">BGW38_003563</name>
</gene>
<evidence type="ECO:0000256" key="1">
    <source>
        <dbReference type="SAM" id="MobiDB-lite"/>
    </source>
</evidence>
<dbReference type="PROSITE" id="PS00028">
    <property type="entry name" value="ZINC_FINGER_C2H2_1"/>
    <property type="match status" value="1"/>
</dbReference>
<name>A0A9P6FSI3_9FUNG</name>
<proteinExistence type="predicted"/>
<feature type="non-terminal residue" evidence="3">
    <location>
        <position position="372"/>
    </location>
</feature>
<reference evidence="3" key="1">
    <citation type="journal article" date="2020" name="Fungal Divers.">
        <title>Resolving the Mortierellaceae phylogeny through synthesis of multi-gene phylogenetics and phylogenomics.</title>
        <authorList>
            <person name="Vandepol N."/>
            <person name="Liber J."/>
            <person name="Desiro A."/>
            <person name="Na H."/>
            <person name="Kennedy M."/>
            <person name="Barry K."/>
            <person name="Grigoriev I.V."/>
            <person name="Miller A.N."/>
            <person name="O'Donnell K."/>
            <person name="Stajich J.E."/>
            <person name="Bonito G."/>
        </authorList>
    </citation>
    <scope>NUCLEOTIDE SEQUENCE</scope>
    <source>
        <strain evidence="3">KOD1015</strain>
    </source>
</reference>
<dbReference type="AlphaFoldDB" id="A0A9P6FSI3"/>
<keyword evidence="4" id="KW-1185">Reference proteome</keyword>
<comment type="caution">
    <text evidence="3">The sequence shown here is derived from an EMBL/GenBank/DDBJ whole genome shotgun (WGS) entry which is preliminary data.</text>
</comment>
<dbReference type="Proteomes" id="UP000780801">
    <property type="component" value="Unassembled WGS sequence"/>
</dbReference>
<evidence type="ECO:0000313" key="3">
    <source>
        <dbReference type="EMBL" id="KAF9579966.1"/>
    </source>
</evidence>
<feature type="domain" description="C2H2-type" evidence="2">
    <location>
        <begin position="3"/>
        <end position="24"/>
    </location>
</feature>
<feature type="region of interest" description="Disordered" evidence="1">
    <location>
        <begin position="68"/>
        <end position="107"/>
    </location>
</feature>